<evidence type="ECO:0000256" key="2">
    <source>
        <dbReference type="ARBA" id="ARBA00022801"/>
    </source>
</evidence>
<dbReference type="AlphaFoldDB" id="A0A6L2N3G7"/>
<evidence type="ECO:0000313" key="5">
    <source>
        <dbReference type="EMBL" id="GEU80751.1"/>
    </source>
</evidence>
<dbReference type="SUPFAM" id="SSF53098">
    <property type="entry name" value="Ribonuclease H-like"/>
    <property type="match status" value="1"/>
</dbReference>
<dbReference type="InterPro" id="IPR036397">
    <property type="entry name" value="RNaseH_sf"/>
</dbReference>
<dbReference type="InterPro" id="IPR039537">
    <property type="entry name" value="Retrotran_Ty1/copia-like"/>
</dbReference>
<dbReference type="GO" id="GO:0016787">
    <property type="term" value="F:hydrolase activity"/>
    <property type="evidence" value="ECO:0007669"/>
    <property type="project" value="UniProtKB-KW"/>
</dbReference>
<feature type="compositionally biased region" description="Polar residues" evidence="3">
    <location>
        <begin position="83"/>
        <end position="95"/>
    </location>
</feature>
<protein>
    <recommendedName>
        <fullName evidence="4">Integrase catalytic domain-containing protein</fullName>
    </recommendedName>
</protein>
<dbReference type="GO" id="GO:0015074">
    <property type="term" value="P:DNA integration"/>
    <property type="evidence" value="ECO:0007669"/>
    <property type="project" value="InterPro"/>
</dbReference>
<feature type="domain" description="Integrase catalytic" evidence="4">
    <location>
        <begin position="180"/>
        <end position="271"/>
    </location>
</feature>
<dbReference type="PANTHER" id="PTHR42648">
    <property type="entry name" value="TRANSPOSASE, PUTATIVE-RELATED"/>
    <property type="match status" value="1"/>
</dbReference>
<evidence type="ECO:0000256" key="1">
    <source>
        <dbReference type="ARBA" id="ARBA00022723"/>
    </source>
</evidence>
<accession>A0A6L2N3G7</accession>
<dbReference type="GO" id="GO:0046872">
    <property type="term" value="F:metal ion binding"/>
    <property type="evidence" value="ECO:0007669"/>
    <property type="project" value="UniProtKB-KW"/>
</dbReference>
<dbReference type="EMBL" id="BKCJ010008138">
    <property type="protein sequence ID" value="GEU80751.1"/>
    <property type="molecule type" value="Genomic_DNA"/>
</dbReference>
<name>A0A6L2N3G7_TANCI</name>
<dbReference type="InterPro" id="IPR013103">
    <property type="entry name" value="RVT_2"/>
</dbReference>
<keyword evidence="1" id="KW-0479">Metal-binding</keyword>
<dbReference type="PANTHER" id="PTHR42648:SF32">
    <property type="entry name" value="RIBONUCLEASE H-LIKE DOMAIN, GAG-PRE-INTEGRASE DOMAIN PROTEIN-RELATED"/>
    <property type="match status" value="1"/>
</dbReference>
<feature type="compositionally biased region" description="Polar residues" evidence="3">
    <location>
        <begin position="55"/>
        <end position="75"/>
    </location>
</feature>
<dbReference type="GO" id="GO:0003676">
    <property type="term" value="F:nucleic acid binding"/>
    <property type="evidence" value="ECO:0007669"/>
    <property type="project" value="InterPro"/>
</dbReference>
<feature type="region of interest" description="Disordered" evidence="3">
    <location>
        <begin position="55"/>
        <end position="104"/>
    </location>
</feature>
<dbReference type="Gene3D" id="3.30.420.10">
    <property type="entry name" value="Ribonuclease H-like superfamily/Ribonuclease H"/>
    <property type="match status" value="1"/>
</dbReference>
<gene>
    <name evidence="5" type="ORF">Tci_052729</name>
</gene>
<evidence type="ECO:0000256" key="3">
    <source>
        <dbReference type="SAM" id="MobiDB-lite"/>
    </source>
</evidence>
<keyword evidence="2" id="KW-0378">Hydrolase</keyword>
<proteinExistence type="predicted"/>
<evidence type="ECO:0000259" key="4">
    <source>
        <dbReference type="PROSITE" id="PS50994"/>
    </source>
</evidence>
<sequence>MLVYVSKTCPSLTKPCEKLVDVTPMNKDKKVRFAKHVTSSSNILKQTDSLRTKYSNKPLLTSTGVNTTTSASESKPTGDTKNNRITRPQSSNQNNKVEENPRKVKSSLNKTNFVFKPISNAHVKHSMGNAKFESICVICNKCLFDANHDKCVIDYVNDVNIVQFVLWYLDSGCSKHMIRNRSQLINFTLRSYYEKIKISHQTFVARTPQQSGIVERHNRTLVEAARTMLIFSKALLFLWAEAVATACYTQNRSLIRKSHNKTPYELLHDRKPDLSYLYVFGALCYPTHDGKDLAMPSEQSSSGPGPKLMTPGTISPGLMQNIPSLTPYIPPTKIDWEILFHLMFDNTPSTTTIDQDAPLSSTSQTTQETPSLIISLGVKEADHDIKVAYMYNNPYVDFLIPKPSFEESSTQVVILNNVHSVNQLPKHNNKWAKDHLIDFVIGDPSRLVSTRHQLKDEALFCYFDAFLSFVEPKSYKEALMESYWIKAMQEELNEFERLEFWELVHCPDLARLEAICIFIVFAAHMNMVVYQMDVKIAFLNEILREEVYVSQPNEFVDLEIPNHVYKLKKALYDLKQAPRAWKAVDPTRYCEMIGTLMYLTSSRPDLVFAVCMCARYQAKPIEKHLHALKQIF</sequence>
<comment type="caution">
    <text evidence="5">The sequence shown here is derived from an EMBL/GenBank/DDBJ whole genome shotgun (WGS) entry which is preliminary data.</text>
</comment>
<reference evidence="5" key="1">
    <citation type="journal article" date="2019" name="Sci. Rep.">
        <title>Draft genome of Tanacetum cinerariifolium, the natural source of mosquito coil.</title>
        <authorList>
            <person name="Yamashiro T."/>
            <person name="Shiraishi A."/>
            <person name="Satake H."/>
            <person name="Nakayama K."/>
        </authorList>
    </citation>
    <scope>NUCLEOTIDE SEQUENCE</scope>
</reference>
<dbReference type="InterPro" id="IPR012337">
    <property type="entry name" value="RNaseH-like_sf"/>
</dbReference>
<organism evidence="5">
    <name type="scientific">Tanacetum cinerariifolium</name>
    <name type="common">Dalmatian daisy</name>
    <name type="synonym">Chrysanthemum cinerariifolium</name>
    <dbReference type="NCBI Taxonomy" id="118510"/>
    <lineage>
        <taxon>Eukaryota</taxon>
        <taxon>Viridiplantae</taxon>
        <taxon>Streptophyta</taxon>
        <taxon>Embryophyta</taxon>
        <taxon>Tracheophyta</taxon>
        <taxon>Spermatophyta</taxon>
        <taxon>Magnoliopsida</taxon>
        <taxon>eudicotyledons</taxon>
        <taxon>Gunneridae</taxon>
        <taxon>Pentapetalae</taxon>
        <taxon>asterids</taxon>
        <taxon>campanulids</taxon>
        <taxon>Asterales</taxon>
        <taxon>Asteraceae</taxon>
        <taxon>Asteroideae</taxon>
        <taxon>Anthemideae</taxon>
        <taxon>Anthemidinae</taxon>
        <taxon>Tanacetum</taxon>
    </lineage>
</organism>
<dbReference type="Pfam" id="PF07727">
    <property type="entry name" value="RVT_2"/>
    <property type="match status" value="1"/>
</dbReference>
<dbReference type="InterPro" id="IPR001584">
    <property type="entry name" value="Integrase_cat-core"/>
</dbReference>
<dbReference type="PROSITE" id="PS50994">
    <property type="entry name" value="INTEGRASE"/>
    <property type="match status" value="1"/>
</dbReference>